<dbReference type="RefSeq" id="WP_121173380.1">
    <property type="nucleotide sequence ID" value="NZ_RBIN01000007.1"/>
</dbReference>
<dbReference type="EMBL" id="RBIN01000007">
    <property type="protein sequence ID" value="RKQ97035.1"/>
    <property type="molecule type" value="Genomic_DNA"/>
</dbReference>
<evidence type="ECO:0000313" key="4">
    <source>
        <dbReference type="EMBL" id="RKQ97035.1"/>
    </source>
</evidence>
<dbReference type="GO" id="GO:0016491">
    <property type="term" value="F:oxidoreductase activity"/>
    <property type="evidence" value="ECO:0007669"/>
    <property type="project" value="InterPro"/>
</dbReference>
<dbReference type="Gene3D" id="3.90.25.10">
    <property type="entry name" value="UDP-galactose 4-epimerase, domain 1"/>
    <property type="match status" value="1"/>
</dbReference>
<reference evidence="4 5" key="1">
    <citation type="submission" date="2018-10" db="EMBL/GenBank/DDBJ databases">
        <title>Genomic Encyclopedia of Type Strains, Phase IV (KMG-IV): sequencing the most valuable type-strain genomes for metagenomic binning, comparative biology and taxonomic classification.</title>
        <authorList>
            <person name="Goeker M."/>
        </authorList>
    </citation>
    <scope>NUCLEOTIDE SEQUENCE [LARGE SCALE GENOMIC DNA]</scope>
    <source>
        <strain evidence="4 5">DSM 23229</strain>
    </source>
</reference>
<evidence type="ECO:0000259" key="3">
    <source>
        <dbReference type="Pfam" id="PF01370"/>
    </source>
</evidence>
<dbReference type="OrthoDB" id="9801056at2"/>
<dbReference type="PANTHER" id="PTHR43103:SF3">
    <property type="entry name" value="ADP-L-GLYCERO-D-MANNO-HEPTOSE-6-EPIMERASE"/>
    <property type="match status" value="1"/>
</dbReference>
<keyword evidence="2" id="KW-0119">Carbohydrate metabolism</keyword>
<evidence type="ECO:0000256" key="1">
    <source>
        <dbReference type="ARBA" id="ARBA00022857"/>
    </source>
</evidence>
<dbReference type="SUPFAM" id="SSF51735">
    <property type="entry name" value="NAD(P)-binding Rossmann-fold domains"/>
    <property type="match status" value="1"/>
</dbReference>
<dbReference type="AlphaFoldDB" id="A0A420WUB6"/>
<keyword evidence="5" id="KW-1185">Reference proteome</keyword>
<comment type="caution">
    <text evidence="4">The sequence shown here is derived from an EMBL/GenBank/DDBJ whole genome shotgun (WGS) entry which is preliminary data.</text>
</comment>
<protein>
    <submittedName>
        <fullName evidence="4">Nucleoside-diphosphate-sugar epimerase</fullName>
    </submittedName>
</protein>
<dbReference type="NCBIfam" id="NF043036">
    <property type="entry name" value="ErythonDh"/>
    <property type="match status" value="1"/>
</dbReference>
<dbReference type="CDD" id="cd05238">
    <property type="entry name" value="Gne_like_SDR_e"/>
    <property type="match status" value="1"/>
</dbReference>
<feature type="domain" description="NAD-dependent epimerase/dehydratase" evidence="3">
    <location>
        <begin position="3"/>
        <end position="201"/>
    </location>
</feature>
<dbReference type="InterPro" id="IPR050005">
    <property type="entry name" value="DenD"/>
</dbReference>
<dbReference type="InterPro" id="IPR001509">
    <property type="entry name" value="Epimerase_deHydtase"/>
</dbReference>
<proteinExistence type="predicted"/>
<gene>
    <name evidence="4" type="ORF">C7446_2451</name>
</gene>
<evidence type="ECO:0000256" key="2">
    <source>
        <dbReference type="ARBA" id="ARBA00023277"/>
    </source>
</evidence>
<accession>A0A420WUB6</accession>
<dbReference type="Gene3D" id="3.40.50.720">
    <property type="entry name" value="NAD(P)-binding Rossmann-like Domain"/>
    <property type="match status" value="1"/>
</dbReference>
<dbReference type="Proteomes" id="UP000281975">
    <property type="component" value="Unassembled WGS sequence"/>
</dbReference>
<dbReference type="Pfam" id="PF01370">
    <property type="entry name" value="Epimerase"/>
    <property type="match status" value="1"/>
</dbReference>
<evidence type="ECO:0000313" key="5">
    <source>
        <dbReference type="Proteomes" id="UP000281975"/>
    </source>
</evidence>
<name>A0A420WUB6_9GAMM</name>
<organism evidence="4 5">
    <name type="scientific">Kushneria sinocarnis</name>
    <dbReference type="NCBI Taxonomy" id="595502"/>
    <lineage>
        <taxon>Bacteria</taxon>
        <taxon>Pseudomonadati</taxon>
        <taxon>Pseudomonadota</taxon>
        <taxon>Gammaproteobacteria</taxon>
        <taxon>Oceanospirillales</taxon>
        <taxon>Halomonadaceae</taxon>
        <taxon>Kushneria</taxon>
    </lineage>
</organism>
<keyword evidence="1" id="KW-0521">NADP</keyword>
<dbReference type="PANTHER" id="PTHR43103">
    <property type="entry name" value="NUCLEOSIDE-DIPHOSPHATE-SUGAR EPIMERASE"/>
    <property type="match status" value="1"/>
</dbReference>
<sequence length="322" mass="34798">MHVVVTGGAGFLGSRLIRALLDTPAAPDRPAVTRITSLDLAPCPIEDERLTSLTGDISDPELIRQALTEDTTAVCHLAAVVSSQAEAEFELGMRINLDATRALLEQCRAHSQQIRFLFASSLAVFGPPASEPVPENIAPEPRSSYGIQKAIGELLVNDYSRRGFIDGRVCRLPTVVVRPGRPNRAASSFASSIIREPVAGEEAVCPVATDLPLWLSSPRAVVANLVRALQLTPEALGAQWRTFNLPGLTVTVDEMLKALERQVGSETRRLVRFERDPAIEAIAASWPGALETHRARALGLEADADFDAVIRAHLEEMDHPVA</sequence>
<dbReference type="InterPro" id="IPR036291">
    <property type="entry name" value="NAD(P)-bd_dom_sf"/>
</dbReference>